<evidence type="ECO:0000256" key="1">
    <source>
        <dbReference type="SAM" id="MobiDB-lite"/>
    </source>
</evidence>
<reference evidence="2" key="1">
    <citation type="journal article" date="2018" name="Genome Biol. Evol.">
        <title>Genomics and development of Lentinus tigrinus, a white-rot wood-decaying mushroom with dimorphic fruiting bodies.</title>
        <authorList>
            <person name="Wu B."/>
            <person name="Xu Z."/>
            <person name="Knudson A."/>
            <person name="Carlson A."/>
            <person name="Chen N."/>
            <person name="Kovaka S."/>
            <person name="LaButti K."/>
            <person name="Lipzen A."/>
            <person name="Pennachio C."/>
            <person name="Riley R."/>
            <person name="Schakwitz W."/>
            <person name="Umezawa K."/>
            <person name="Ohm R.A."/>
            <person name="Grigoriev I.V."/>
            <person name="Nagy L.G."/>
            <person name="Gibbons J."/>
            <person name="Hibbett D."/>
        </authorList>
    </citation>
    <scope>NUCLEOTIDE SEQUENCE [LARGE SCALE GENOMIC DNA]</scope>
    <source>
        <strain evidence="2">ALCF2SS1-6</strain>
    </source>
</reference>
<gene>
    <name evidence="2" type="ORF">L227DRAFT_247163</name>
</gene>
<evidence type="ECO:0000313" key="2">
    <source>
        <dbReference type="EMBL" id="RPD56874.1"/>
    </source>
</evidence>
<organism evidence="2 3">
    <name type="scientific">Lentinus tigrinus ALCF2SS1-6</name>
    <dbReference type="NCBI Taxonomy" id="1328759"/>
    <lineage>
        <taxon>Eukaryota</taxon>
        <taxon>Fungi</taxon>
        <taxon>Dikarya</taxon>
        <taxon>Basidiomycota</taxon>
        <taxon>Agaricomycotina</taxon>
        <taxon>Agaricomycetes</taxon>
        <taxon>Polyporales</taxon>
        <taxon>Polyporaceae</taxon>
        <taxon>Lentinus</taxon>
    </lineage>
</organism>
<dbReference type="Proteomes" id="UP000313359">
    <property type="component" value="Unassembled WGS sequence"/>
</dbReference>
<accession>A0A5C2S263</accession>
<feature type="region of interest" description="Disordered" evidence="1">
    <location>
        <begin position="1"/>
        <end position="22"/>
    </location>
</feature>
<dbReference type="EMBL" id="ML122285">
    <property type="protein sequence ID" value="RPD56874.1"/>
    <property type="molecule type" value="Genomic_DNA"/>
</dbReference>
<dbReference type="AlphaFoldDB" id="A0A5C2S263"/>
<proteinExistence type="predicted"/>
<keyword evidence="3" id="KW-1185">Reference proteome</keyword>
<feature type="region of interest" description="Disordered" evidence="1">
    <location>
        <begin position="105"/>
        <end position="124"/>
    </location>
</feature>
<evidence type="ECO:0000313" key="3">
    <source>
        <dbReference type="Proteomes" id="UP000313359"/>
    </source>
</evidence>
<sequence length="124" mass="13448">MARAKPKRLHYPQGDAGRRTADASKWLNLRATPRSKAINATPAASATRSLRRTILSAHAPYISSETYADLQISSFLPDAVDVLKEIMGGGGAAGKQAKLLATALEAQPREGKKRRRRGKVWAAR</sequence>
<name>A0A5C2S263_9APHY</name>
<protein>
    <submittedName>
        <fullName evidence="2">Uncharacterized protein</fullName>
    </submittedName>
</protein>
<feature type="compositionally biased region" description="Basic residues" evidence="1">
    <location>
        <begin position="111"/>
        <end position="124"/>
    </location>
</feature>
<feature type="compositionally biased region" description="Basic residues" evidence="1">
    <location>
        <begin position="1"/>
        <end position="10"/>
    </location>
</feature>